<keyword evidence="4" id="KW-1185">Reference proteome</keyword>
<keyword evidence="3" id="KW-0547">Nucleotide-binding</keyword>
<feature type="region of interest" description="Disordered" evidence="1">
    <location>
        <begin position="238"/>
        <end position="282"/>
    </location>
</feature>
<accession>A0AAV4BTN3</accession>
<organism evidence="3 4">
    <name type="scientific">Plakobranchus ocellatus</name>
    <dbReference type="NCBI Taxonomy" id="259542"/>
    <lineage>
        <taxon>Eukaryota</taxon>
        <taxon>Metazoa</taxon>
        <taxon>Spiralia</taxon>
        <taxon>Lophotrochozoa</taxon>
        <taxon>Mollusca</taxon>
        <taxon>Gastropoda</taxon>
        <taxon>Heterobranchia</taxon>
        <taxon>Euthyneura</taxon>
        <taxon>Panpulmonata</taxon>
        <taxon>Sacoglossa</taxon>
        <taxon>Placobranchoidea</taxon>
        <taxon>Plakobranchidae</taxon>
        <taxon>Plakobranchus</taxon>
    </lineage>
</organism>
<dbReference type="PANTHER" id="PTHR40552:SF6">
    <property type="entry name" value="FI09606P-RELATED"/>
    <property type="match status" value="1"/>
</dbReference>
<gene>
    <name evidence="3" type="ORF">PoB_004916000</name>
</gene>
<reference evidence="3 4" key="1">
    <citation type="journal article" date="2021" name="Elife">
        <title>Chloroplast acquisition without the gene transfer in kleptoplastic sea slugs, Plakobranchus ocellatus.</title>
        <authorList>
            <person name="Maeda T."/>
            <person name="Takahashi S."/>
            <person name="Yoshida T."/>
            <person name="Shimamura S."/>
            <person name="Takaki Y."/>
            <person name="Nagai Y."/>
            <person name="Toyoda A."/>
            <person name="Suzuki Y."/>
            <person name="Arimoto A."/>
            <person name="Ishii H."/>
            <person name="Satoh N."/>
            <person name="Nishiyama T."/>
            <person name="Hasebe M."/>
            <person name="Maruyama T."/>
            <person name="Minagawa J."/>
            <person name="Obokata J."/>
            <person name="Shigenobu S."/>
        </authorList>
    </citation>
    <scope>NUCLEOTIDE SEQUENCE [LARGE SCALE GENOMIC DNA]</scope>
</reference>
<name>A0AAV4BTN3_9GAST</name>
<dbReference type="SUPFAM" id="SSF54001">
    <property type="entry name" value="Cysteine proteinases"/>
    <property type="match status" value="1"/>
</dbReference>
<comment type="caution">
    <text evidence="3">The sequence shown here is derived from an EMBL/GenBank/DDBJ whole genome shotgun (WGS) entry which is preliminary data.</text>
</comment>
<evidence type="ECO:0000259" key="2">
    <source>
        <dbReference type="Pfam" id="PF04843"/>
    </source>
</evidence>
<evidence type="ECO:0000313" key="3">
    <source>
        <dbReference type="EMBL" id="GFO22655.1"/>
    </source>
</evidence>
<dbReference type="InterPro" id="IPR006928">
    <property type="entry name" value="Herpes_teg_USP"/>
</dbReference>
<keyword evidence="3" id="KW-0067">ATP-binding</keyword>
<evidence type="ECO:0000256" key="1">
    <source>
        <dbReference type="SAM" id="MobiDB-lite"/>
    </source>
</evidence>
<proteinExistence type="predicted"/>
<dbReference type="PANTHER" id="PTHR40552">
    <property type="entry name" value="AT05186P-RELATED"/>
    <property type="match status" value="1"/>
</dbReference>
<dbReference type="Pfam" id="PF04843">
    <property type="entry name" value="Herpes_teg_N"/>
    <property type="match status" value="1"/>
</dbReference>
<dbReference type="EMBL" id="BLXT01005442">
    <property type="protein sequence ID" value="GFO22655.1"/>
    <property type="molecule type" value="Genomic_DNA"/>
</dbReference>
<keyword evidence="3" id="KW-0347">Helicase</keyword>
<dbReference type="AlphaFoldDB" id="A0AAV4BTN3"/>
<dbReference type="GO" id="GO:0004386">
    <property type="term" value="F:helicase activity"/>
    <property type="evidence" value="ECO:0007669"/>
    <property type="project" value="UniProtKB-KW"/>
</dbReference>
<feature type="domain" description="Peptidase C76" evidence="2">
    <location>
        <begin position="8"/>
        <end position="152"/>
    </location>
</feature>
<sequence>MSIHGTLHQGALVFTNRGRQCISNSVAALVYHLNKSISTWETHDLDHILDQGDNLHSTLFGHLNEDYPPVNSLPKQLTVCDYQVDLQMTNSFTGLLEAMNDDPPYFSIETAVLNVNNFAILILGSCTPAFSSAIVKEYDIYYIFDPHSRDSAGMASPDGTTVRTSHVSAAEFKQYLISLATFLGLSSCPFELTLVDLQKQGKGLDQVFSQSDSDDLPLVQIQRKSYVRRKTRRKVLATSWASSSDQSDWNSDKDPDYVPQDDQPSDNDWMPTQKMRTPRKST</sequence>
<evidence type="ECO:0000313" key="4">
    <source>
        <dbReference type="Proteomes" id="UP000735302"/>
    </source>
</evidence>
<keyword evidence="3" id="KW-0378">Hydrolase</keyword>
<dbReference type="Proteomes" id="UP000735302">
    <property type="component" value="Unassembled WGS sequence"/>
</dbReference>
<dbReference type="Gene3D" id="3.90.70.120">
    <property type="match status" value="1"/>
</dbReference>
<feature type="compositionally biased region" description="Polar residues" evidence="1">
    <location>
        <begin position="239"/>
        <end position="249"/>
    </location>
</feature>
<protein>
    <submittedName>
        <fullName evidence="3">ATP-dependent DNA helicase</fullName>
    </submittedName>
</protein>
<dbReference type="InterPro" id="IPR038765">
    <property type="entry name" value="Papain-like_cys_pep_sf"/>
</dbReference>